<feature type="chain" id="PRO_5021702780" evidence="2">
    <location>
        <begin position="17"/>
        <end position="101"/>
    </location>
</feature>
<proteinExistence type="predicted"/>
<dbReference type="EMBL" id="VIEB01001482">
    <property type="protein sequence ID" value="TQD71856.1"/>
    <property type="molecule type" value="Genomic_DNA"/>
</dbReference>
<dbReference type="AlphaFoldDB" id="A0A540KCA1"/>
<evidence type="ECO:0000313" key="3">
    <source>
        <dbReference type="EMBL" id="TQD71856.1"/>
    </source>
</evidence>
<dbReference type="Proteomes" id="UP000315295">
    <property type="component" value="Unassembled WGS sequence"/>
</dbReference>
<sequence length="101" mass="11006">MVGAVVGLGALLYLSAQSPNHEKRKELGDDDSKKREPPKKHLFVNPKIKDLRLAPFPAPGFRPANYLAIEDGKVQESVDAAALKKKKGEGLHTTFSLGTKK</sequence>
<evidence type="ECO:0000313" key="4">
    <source>
        <dbReference type="Proteomes" id="UP000315295"/>
    </source>
</evidence>
<reference evidence="3 4" key="1">
    <citation type="journal article" date="2019" name="G3 (Bethesda)">
        <title>Sequencing of a Wild Apple (Malus baccata) Genome Unravels the Differences Between Cultivated and Wild Apple Species Regarding Disease Resistance and Cold Tolerance.</title>
        <authorList>
            <person name="Chen X."/>
        </authorList>
    </citation>
    <scope>NUCLEOTIDE SEQUENCE [LARGE SCALE GENOMIC DNA]</scope>
    <source>
        <strain evidence="4">cv. Shandingzi</strain>
        <tissue evidence="3">Leaves</tissue>
    </source>
</reference>
<organism evidence="3 4">
    <name type="scientific">Malus baccata</name>
    <name type="common">Siberian crab apple</name>
    <name type="synonym">Pyrus baccata</name>
    <dbReference type="NCBI Taxonomy" id="106549"/>
    <lineage>
        <taxon>Eukaryota</taxon>
        <taxon>Viridiplantae</taxon>
        <taxon>Streptophyta</taxon>
        <taxon>Embryophyta</taxon>
        <taxon>Tracheophyta</taxon>
        <taxon>Spermatophyta</taxon>
        <taxon>Magnoliopsida</taxon>
        <taxon>eudicotyledons</taxon>
        <taxon>Gunneridae</taxon>
        <taxon>Pentapetalae</taxon>
        <taxon>rosids</taxon>
        <taxon>fabids</taxon>
        <taxon>Rosales</taxon>
        <taxon>Rosaceae</taxon>
        <taxon>Amygdaloideae</taxon>
        <taxon>Maleae</taxon>
        <taxon>Malus</taxon>
    </lineage>
</organism>
<gene>
    <name evidence="3" type="ORF">C1H46_042615</name>
</gene>
<evidence type="ECO:0000256" key="2">
    <source>
        <dbReference type="SAM" id="SignalP"/>
    </source>
</evidence>
<feature type="region of interest" description="Disordered" evidence="1">
    <location>
        <begin position="19"/>
        <end position="40"/>
    </location>
</feature>
<evidence type="ECO:0000256" key="1">
    <source>
        <dbReference type="SAM" id="MobiDB-lite"/>
    </source>
</evidence>
<feature type="compositionally biased region" description="Basic and acidic residues" evidence="1">
    <location>
        <begin position="20"/>
        <end position="35"/>
    </location>
</feature>
<keyword evidence="2" id="KW-0732">Signal</keyword>
<name>A0A540KCA1_MALBA</name>
<accession>A0A540KCA1</accession>
<comment type="caution">
    <text evidence="3">The sequence shown here is derived from an EMBL/GenBank/DDBJ whole genome shotgun (WGS) entry which is preliminary data.</text>
</comment>
<feature type="signal peptide" evidence="2">
    <location>
        <begin position="1"/>
        <end position="16"/>
    </location>
</feature>
<keyword evidence="4" id="KW-1185">Reference proteome</keyword>
<protein>
    <submittedName>
        <fullName evidence="3">Uncharacterized protein</fullName>
    </submittedName>
</protein>